<feature type="compositionally biased region" description="Basic and acidic residues" evidence="1">
    <location>
        <begin position="70"/>
        <end position="84"/>
    </location>
</feature>
<feature type="region of interest" description="Disordered" evidence="1">
    <location>
        <begin position="41"/>
        <end position="84"/>
    </location>
</feature>
<feature type="compositionally biased region" description="Basic and acidic residues" evidence="1">
    <location>
        <begin position="184"/>
        <end position="196"/>
    </location>
</feature>
<accession>A0ABR0C8V8</accession>
<feature type="region of interest" description="Disordered" evidence="1">
    <location>
        <begin position="947"/>
        <end position="974"/>
    </location>
</feature>
<feature type="region of interest" description="Disordered" evidence="1">
    <location>
        <begin position="184"/>
        <end position="223"/>
    </location>
</feature>
<gene>
    <name evidence="2" type="ORF">Purlil1_2744</name>
</gene>
<dbReference type="Gene3D" id="3.40.50.1460">
    <property type="match status" value="1"/>
</dbReference>
<evidence type="ECO:0000313" key="3">
    <source>
        <dbReference type="Proteomes" id="UP001287286"/>
    </source>
</evidence>
<reference evidence="2 3" key="1">
    <citation type="journal article" date="2024" name="Microbiol. Resour. Announc.">
        <title>Genome annotations for the ascomycete fungi Trichoderma harzianum, Trichoderma aggressivum, and Purpureocillium lilacinum.</title>
        <authorList>
            <person name="Beijen E.P.W."/>
            <person name="Ohm R.A."/>
        </authorList>
    </citation>
    <scope>NUCLEOTIDE SEQUENCE [LARGE SCALE GENOMIC DNA]</scope>
    <source>
        <strain evidence="2 3">CBS 150709</strain>
    </source>
</reference>
<proteinExistence type="predicted"/>
<dbReference type="EMBL" id="JAWRVI010000007">
    <property type="protein sequence ID" value="KAK4092819.1"/>
    <property type="molecule type" value="Genomic_DNA"/>
</dbReference>
<organism evidence="2 3">
    <name type="scientific">Purpureocillium lilacinum</name>
    <name type="common">Paecilomyces lilacinus</name>
    <dbReference type="NCBI Taxonomy" id="33203"/>
    <lineage>
        <taxon>Eukaryota</taxon>
        <taxon>Fungi</taxon>
        <taxon>Dikarya</taxon>
        <taxon>Ascomycota</taxon>
        <taxon>Pezizomycotina</taxon>
        <taxon>Sordariomycetes</taxon>
        <taxon>Hypocreomycetidae</taxon>
        <taxon>Hypocreales</taxon>
        <taxon>Ophiocordycipitaceae</taxon>
        <taxon>Purpureocillium</taxon>
    </lineage>
</organism>
<evidence type="ECO:0000313" key="2">
    <source>
        <dbReference type="EMBL" id="KAK4092819.1"/>
    </source>
</evidence>
<dbReference type="Proteomes" id="UP001287286">
    <property type="component" value="Unassembled WGS sequence"/>
</dbReference>
<protein>
    <submittedName>
        <fullName evidence="2">Uncharacterized protein</fullName>
    </submittedName>
</protein>
<evidence type="ECO:0000256" key="1">
    <source>
        <dbReference type="SAM" id="MobiDB-lite"/>
    </source>
</evidence>
<feature type="compositionally biased region" description="Basic and acidic residues" evidence="1">
    <location>
        <begin position="964"/>
        <end position="974"/>
    </location>
</feature>
<sequence>MHRGLGCACPHITSSRPSPVVCVKGRACTAPRGAMMNRAPKEAATEVLPGSTSKTVPGYATGSKAAGARWAHEPRRSNARAQRDEVKRICATKRTSAEADTRTAKGRSTHTAVGGRVVEEEVVVVMVRGDNDIKATRVAMHTQPSPSLPLPQPTCEWQRGSAQVLTIRTGRPPNGPIRFSHHEKRERATRVTDEATPRPAVRRGASHVPACVPPNHRRGKGTLPTSLPVLLSGAKGGVVGAAALSPGQPALVETFDGRAGGRGVLAQLTGRWWWLRRRTTSDYLAWCVHVLFGGGGWLSADERRWERGSFSSMLVLSFPTSLVMEFGNIEHIEPVFKARAPPPSRASHFSRRAGRAQFPQKSAFPLLPRLHTTLPIKVAYWPLRFKPSGGETSSLGCDAVYTRTYTENDLTDASGNEKQNNVLHGRIKTVTKAGGGAGYGFKVQFEGDYYTFDCTTDADDPKSLRVTVSSPDQSHAISSLALKSSDGSRVLTTSVFTGKLDYFQYAVNEMVTLILPAGIEGGKPVVLCFQWTEDDSGESKANHVVLATLRDVGFGDNGRFTGRFDDGYYTFDFLSACGSSDSDMSMTMKDPDGKSDTHSPYKLTQTDFRNAKAGNKKALIVRYNTGIDEGIFMVKDMLVKYLGFSSNDVEVLYFDVDPKRGDGPKKCTLGQDPPTADNFKDRFTRLCSADAGDVRFVYVDVHGTTWQDEDGEGEPDKEDEGWILAEDEDGTKKEIVTDDWVADTLRTVSRRPAAAAATAAAAPALSLCSPIHGPGQHEAAHGKTHVRQLTFGEKNLAPGVNFTILSSSCFGGGMLDTHSGTPGVLLASCHETQFNVKVPAIGTRDPFMVGVVAAVRNAARQKRGVPTYAALYDAAKAFIRAQVTSEQWVRDRYLGPSRQEWKPEPFISGQATKMVSHQDPQLLFREGYLDPEAERFLCPFAGPPLAGGKDGGGGGGGGGGVTRYPKDQYAHDEL</sequence>
<name>A0ABR0C8V8_PURLI</name>
<feature type="compositionally biased region" description="Gly residues" evidence="1">
    <location>
        <begin position="948"/>
        <end position="961"/>
    </location>
</feature>
<comment type="caution">
    <text evidence="2">The sequence shown here is derived from an EMBL/GenBank/DDBJ whole genome shotgun (WGS) entry which is preliminary data.</text>
</comment>
<keyword evidence="3" id="KW-1185">Reference proteome</keyword>
<feature type="region of interest" description="Disordered" evidence="1">
    <location>
        <begin position="93"/>
        <end position="112"/>
    </location>
</feature>